<keyword evidence="2" id="KW-0418">Kinase</keyword>
<name>A0A7W7FX76_9PSEU</name>
<dbReference type="InterPro" id="IPR051678">
    <property type="entry name" value="AGP_Transferase"/>
</dbReference>
<dbReference type="PANTHER" id="PTHR21310">
    <property type="entry name" value="AMINOGLYCOSIDE PHOSPHOTRANSFERASE-RELATED-RELATED"/>
    <property type="match status" value="1"/>
</dbReference>
<evidence type="ECO:0000259" key="1">
    <source>
        <dbReference type="Pfam" id="PF01636"/>
    </source>
</evidence>
<dbReference type="EMBL" id="JACHMH010000001">
    <property type="protein sequence ID" value="MBB4680333.1"/>
    <property type="molecule type" value="Genomic_DNA"/>
</dbReference>
<organism evidence="2 3">
    <name type="scientific">Crossiella cryophila</name>
    <dbReference type="NCBI Taxonomy" id="43355"/>
    <lineage>
        <taxon>Bacteria</taxon>
        <taxon>Bacillati</taxon>
        <taxon>Actinomycetota</taxon>
        <taxon>Actinomycetes</taxon>
        <taxon>Pseudonocardiales</taxon>
        <taxon>Pseudonocardiaceae</taxon>
        <taxon>Crossiella</taxon>
    </lineage>
</organism>
<proteinExistence type="predicted"/>
<dbReference type="InterPro" id="IPR002575">
    <property type="entry name" value="Aminoglycoside_PTrfase"/>
</dbReference>
<dbReference type="AlphaFoldDB" id="A0A7W7FX76"/>
<comment type="caution">
    <text evidence="2">The sequence shown here is derived from an EMBL/GenBank/DDBJ whole genome shotgun (WGS) entry which is preliminary data.</text>
</comment>
<feature type="domain" description="Aminoglycoside phosphotransferase" evidence="1">
    <location>
        <begin position="40"/>
        <end position="262"/>
    </location>
</feature>
<dbReference type="GO" id="GO:0016301">
    <property type="term" value="F:kinase activity"/>
    <property type="evidence" value="ECO:0007669"/>
    <property type="project" value="UniProtKB-KW"/>
</dbReference>
<evidence type="ECO:0000313" key="2">
    <source>
        <dbReference type="EMBL" id="MBB4680333.1"/>
    </source>
</evidence>
<accession>A0A7W7FX76</accession>
<dbReference type="Gene3D" id="3.90.1200.10">
    <property type="match status" value="1"/>
</dbReference>
<dbReference type="Pfam" id="PF01636">
    <property type="entry name" value="APH"/>
    <property type="match status" value="1"/>
</dbReference>
<reference evidence="2 3" key="1">
    <citation type="submission" date="2020-08" db="EMBL/GenBank/DDBJ databases">
        <title>Sequencing the genomes of 1000 actinobacteria strains.</title>
        <authorList>
            <person name="Klenk H.-P."/>
        </authorList>
    </citation>
    <scope>NUCLEOTIDE SEQUENCE [LARGE SCALE GENOMIC DNA]</scope>
    <source>
        <strain evidence="2 3">DSM 44230</strain>
    </source>
</reference>
<evidence type="ECO:0000313" key="3">
    <source>
        <dbReference type="Proteomes" id="UP000533598"/>
    </source>
</evidence>
<gene>
    <name evidence="2" type="ORF">HNR67_006451</name>
</gene>
<dbReference type="InterPro" id="IPR011009">
    <property type="entry name" value="Kinase-like_dom_sf"/>
</dbReference>
<keyword evidence="2" id="KW-0808">Transferase</keyword>
<keyword evidence="3" id="KW-1185">Reference proteome</keyword>
<sequence>MSTVVTKMHADEVELDVTSVRNLLTEQFPHWADLPLSRLASAGTDNAMFRLGPDMVVRLPRIAGSAGQVAFEQRWLPRLAPELPTPVPVPLGHGVPGTGFPWHWSVFRWLDGENPTVDQLDDPARLATDLAEFITALHRVAPDGPPCSRGRALSTRDEPTRHALSQLDAEIDVPAVTALWEQALRVPAWTGAPVWLHSDLSPGNVLHDQGRLSGVIDFGAAGTGDPAVDLLPAWNLLPASVREEFRTATGVDAATWARGRGWALSISLIQLPYYLHTNPALVASSRHVLREILADAAIE</sequence>
<dbReference type="Proteomes" id="UP000533598">
    <property type="component" value="Unassembled WGS sequence"/>
</dbReference>
<dbReference type="PANTHER" id="PTHR21310:SF42">
    <property type="entry name" value="BIFUNCTIONAL AAC_APH"/>
    <property type="match status" value="1"/>
</dbReference>
<protein>
    <submittedName>
        <fullName evidence="2">Aminoglycoside phosphotransferase (APT) family kinase protein</fullName>
    </submittedName>
</protein>
<dbReference type="Gene3D" id="3.30.200.20">
    <property type="entry name" value="Phosphorylase Kinase, domain 1"/>
    <property type="match status" value="1"/>
</dbReference>
<dbReference type="CDD" id="cd05155">
    <property type="entry name" value="APH_ChoK_like_1"/>
    <property type="match status" value="1"/>
</dbReference>
<dbReference type="SUPFAM" id="SSF56112">
    <property type="entry name" value="Protein kinase-like (PK-like)"/>
    <property type="match status" value="1"/>
</dbReference>